<evidence type="ECO:0000256" key="3">
    <source>
        <dbReference type="ARBA" id="ARBA00022448"/>
    </source>
</evidence>
<comment type="caution">
    <text evidence="10">The sequence shown here is derived from an EMBL/GenBank/DDBJ whole genome shotgun (WGS) entry which is preliminary data.</text>
</comment>
<keyword evidence="11" id="KW-1185">Reference proteome</keyword>
<dbReference type="EMBL" id="ADGH01000002">
    <property type="protein sequence ID" value="EHG26166.1"/>
    <property type="molecule type" value="Genomic_DNA"/>
</dbReference>
<protein>
    <recommendedName>
        <fullName evidence="9">Branched-chain amino acid transport system carrier protein</fullName>
    </recommendedName>
</protein>
<proteinExistence type="inferred from homology"/>
<keyword evidence="4" id="KW-1003">Cell membrane</keyword>
<feature type="transmembrane region" description="Helical" evidence="9">
    <location>
        <begin position="126"/>
        <end position="146"/>
    </location>
</feature>
<evidence type="ECO:0000313" key="11">
    <source>
        <dbReference type="Proteomes" id="UP000003175"/>
    </source>
</evidence>
<comment type="subcellular location">
    <subcellularLocation>
        <location evidence="1 9">Cell membrane</location>
        <topology evidence="1 9">Multi-pass membrane protein</topology>
    </subcellularLocation>
</comment>
<dbReference type="InterPro" id="IPR004685">
    <property type="entry name" value="Brnchd-chn_aa_trnsp_Livcs"/>
</dbReference>
<evidence type="ECO:0000256" key="2">
    <source>
        <dbReference type="ARBA" id="ARBA00008540"/>
    </source>
</evidence>
<evidence type="ECO:0000256" key="6">
    <source>
        <dbReference type="ARBA" id="ARBA00022970"/>
    </source>
</evidence>
<name>A0ABN0DSZ9_9FIRM</name>
<keyword evidence="3 9" id="KW-0813">Transport</keyword>
<reference evidence="10 11" key="1">
    <citation type="submission" date="2011-08" db="EMBL/GenBank/DDBJ databases">
        <title>The Genome Sequence of Selenomonas noxia F0398.</title>
        <authorList>
            <consortium name="The Broad Institute Genome Sequencing Platform"/>
            <person name="Earl A."/>
            <person name="Ward D."/>
            <person name="Feldgarden M."/>
            <person name="Gevers D."/>
            <person name="Izard J."/>
            <person name="Ganesan A."/>
            <person name="Blanton J.M."/>
            <person name="Baranova O.V."/>
            <person name="Tanner A.C."/>
            <person name="Dewhirst F.E."/>
            <person name="Young S.K."/>
            <person name="Zeng Q."/>
            <person name="Gargeya S."/>
            <person name="Fitzgerald M."/>
            <person name="Haas B."/>
            <person name="Abouelleil A."/>
            <person name="Alvarado L."/>
            <person name="Arachchi H.M."/>
            <person name="Berlin A."/>
            <person name="Brown A."/>
            <person name="Chapman S.B."/>
            <person name="Chen Z."/>
            <person name="Dunbar C."/>
            <person name="Freedman E."/>
            <person name="Gearin G."/>
            <person name="Gellesch M."/>
            <person name="Goldberg J."/>
            <person name="Griggs A."/>
            <person name="Gujja S."/>
            <person name="Heiman D."/>
            <person name="Howarth C."/>
            <person name="Larson L."/>
            <person name="Lui A."/>
            <person name="MacDonald P.J.P."/>
            <person name="Montmayeur A."/>
            <person name="Murphy C."/>
            <person name="Neiman D."/>
            <person name="Pearson M."/>
            <person name="Priest M."/>
            <person name="Roberts A."/>
            <person name="Saif S."/>
            <person name="Shea T."/>
            <person name="Shenoy N."/>
            <person name="Sisk P."/>
            <person name="Stolte C."/>
            <person name="Sykes S."/>
            <person name="Wortman J."/>
            <person name="Nusbaum C."/>
            <person name="Birren B."/>
        </authorList>
    </citation>
    <scope>NUCLEOTIDE SEQUENCE [LARGE SCALE GENOMIC DNA]</scope>
    <source>
        <strain evidence="10 11">F0398</strain>
    </source>
</reference>
<accession>A0ABN0DSZ9</accession>
<feature type="transmembrane region" description="Helical" evidence="9">
    <location>
        <begin position="12"/>
        <end position="33"/>
    </location>
</feature>
<evidence type="ECO:0000256" key="8">
    <source>
        <dbReference type="ARBA" id="ARBA00023136"/>
    </source>
</evidence>
<feature type="transmembrane region" description="Helical" evidence="9">
    <location>
        <begin position="219"/>
        <end position="246"/>
    </location>
</feature>
<dbReference type="Proteomes" id="UP000003175">
    <property type="component" value="Unassembled WGS sequence"/>
</dbReference>
<gene>
    <name evidence="10" type="ORF">HMPREF9432_00022</name>
</gene>
<keyword evidence="7 9" id="KW-1133">Transmembrane helix</keyword>
<evidence type="ECO:0000256" key="9">
    <source>
        <dbReference type="RuleBase" id="RU362122"/>
    </source>
</evidence>
<keyword evidence="8 9" id="KW-0472">Membrane</keyword>
<evidence type="ECO:0000256" key="1">
    <source>
        <dbReference type="ARBA" id="ARBA00004651"/>
    </source>
</evidence>
<sequence length="252" mass="26835">MKRRLKKKEYVFVASMLFGLVFGAGNLIFPAAMGQRAGAAMLPALMALLYLALTYVGAQSRTVYGIDANGGDSLYHIASHYFGASGGILLGITITCACLKTAIGLVTACSTTFSELFPRSPSYAKYAVFFAFFSFAVSNVGLSHIIAYALPVLYFLYPAAIVLIVLCLLEGVLGYHRPLFVGTMIGTCTAAAFDFIKALSPSVQSALPGIHLLRTIGEALPLSVIGMGWVVPSITGLLLGSIVLVLQKRWAY</sequence>
<comment type="caution">
    <text evidence="9">Lacks conserved residue(s) required for the propagation of feature annotation.</text>
</comment>
<dbReference type="PANTHER" id="PTHR30588">
    <property type="entry name" value="BRANCHED-CHAIN AMINO ACID TRANSPORT SYSTEM 2 CARRIER PROTEIN"/>
    <property type="match status" value="1"/>
</dbReference>
<comment type="similarity">
    <text evidence="2 9">Belongs to the branched chain amino acid transporter family.</text>
</comment>
<evidence type="ECO:0000256" key="5">
    <source>
        <dbReference type="ARBA" id="ARBA00022692"/>
    </source>
</evidence>
<comment type="function">
    <text evidence="9">Component of the transport system for branched-chain amino acids.</text>
</comment>
<evidence type="ECO:0000256" key="4">
    <source>
        <dbReference type="ARBA" id="ARBA00022475"/>
    </source>
</evidence>
<dbReference type="PANTHER" id="PTHR30588:SF0">
    <property type="entry name" value="BRANCHED-CHAIN AMINO ACID PERMEASE BRNQ"/>
    <property type="match status" value="1"/>
</dbReference>
<feature type="transmembrane region" description="Helical" evidence="9">
    <location>
        <begin position="152"/>
        <end position="172"/>
    </location>
</feature>
<dbReference type="Pfam" id="PF05525">
    <property type="entry name" value="Branch_AA_trans"/>
    <property type="match status" value="1"/>
</dbReference>
<evidence type="ECO:0000256" key="7">
    <source>
        <dbReference type="ARBA" id="ARBA00022989"/>
    </source>
</evidence>
<dbReference type="RefSeq" id="WP_006695626.1">
    <property type="nucleotide sequence ID" value="NZ_JH376857.1"/>
</dbReference>
<feature type="transmembrane region" description="Helical" evidence="9">
    <location>
        <begin position="39"/>
        <end position="58"/>
    </location>
</feature>
<keyword evidence="6 9" id="KW-0029">Amino-acid transport</keyword>
<evidence type="ECO:0000313" key="10">
    <source>
        <dbReference type="EMBL" id="EHG26166.1"/>
    </source>
</evidence>
<keyword evidence="5 9" id="KW-0812">Transmembrane</keyword>
<organism evidence="10 11">
    <name type="scientific">Selenomonas noxia F0398</name>
    <dbReference type="NCBI Taxonomy" id="702437"/>
    <lineage>
        <taxon>Bacteria</taxon>
        <taxon>Bacillati</taxon>
        <taxon>Bacillota</taxon>
        <taxon>Negativicutes</taxon>
        <taxon>Selenomonadales</taxon>
        <taxon>Selenomonadaceae</taxon>
        <taxon>Selenomonas</taxon>
    </lineage>
</organism>